<evidence type="ECO:0000313" key="2">
    <source>
        <dbReference type="Proteomes" id="UP000799118"/>
    </source>
</evidence>
<organism evidence="1 2">
    <name type="scientific">Gymnopus androsaceus JB14</name>
    <dbReference type="NCBI Taxonomy" id="1447944"/>
    <lineage>
        <taxon>Eukaryota</taxon>
        <taxon>Fungi</taxon>
        <taxon>Dikarya</taxon>
        <taxon>Basidiomycota</taxon>
        <taxon>Agaricomycotina</taxon>
        <taxon>Agaricomycetes</taxon>
        <taxon>Agaricomycetidae</taxon>
        <taxon>Agaricales</taxon>
        <taxon>Marasmiineae</taxon>
        <taxon>Omphalotaceae</taxon>
        <taxon>Gymnopus</taxon>
    </lineage>
</organism>
<dbReference type="OrthoDB" id="3365698at2759"/>
<evidence type="ECO:0000313" key="1">
    <source>
        <dbReference type="EMBL" id="KAE9387746.1"/>
    </source>
</evidence>
<dbReference type="InterPro" id="IPR032675">
    <property type="entry name" value="LRR_dom_sf"/>
</dbReference>
<accession>A0A6A4GQP6</accession>
<proteinExistence type="predicted"/>
<reference evidence="1" key="1">
    <citation type="journal article" date="2019" name="Environ. Microbiol.">
        <title>Fungal ecological strategies reflected in gene transcription - a case study of two litter decomposers.</title>
        <authorList>
            <person name="Barbi F."/>
            <person name="Kohler A."/>
            <person name="Barry K."/>
            <person name="Baskaran P."/>
            <person name="Daum C."/>
            <person name="Fauchery L."/>
            <person name="Ihrmark K."/>
            <person name="Kuo A."/>
            <person name="LaButti K."/>
            <person name="Lipzen A."/>
            <person name="Morin E."/>
            <person name="Grigoriev I.V."/>
            <person name="Henrissat B."/>
            <person name="Lindahl B."/>
            <person name="Martin F."/>
        </authorList>
    </citation>
    <scope>NUCLEOTIDE SEQUENCE</scope>
    <source>
        <strain evidence="1">JB14</strain>
    </source>
</reference>
<sequence>MTMPSLTDFHLHKDFLLFIQWNCEVHFLIGWMYSGQVLVEPGIINRLCSRVPLLKKLATYDCINQSDQYVAMAQSNQWVSLTDLTISHLDGITPTYALLVLAETPQLRSTNLKIQIASEYYLSFTESRQVVHLAFLKKMCLSLTIRSNDHLGEYFIQNGVVQMFDTIHCPSLTSLSFSMYGFPFSEIPFTSLPLDHLETLELEAVMSSKALYHCLTLVPSLLSLQIRDIGSPHHIPVDIADHNSTPTVDESVLLALSHGGAESDGTDMPLCPKLQNFRLFPSSLQKISNYSAALTTFITSRMKTLKLCEALFPFQDSFAITNEDLGRLKAVKESGMMNLRLHYSSPPPPREDEQDLPTMGLSQHVHDTPPLMPRRQSVLSDMEGYWGTGIII</sequence>
<dbReference type="Gene3D" id="3.80.10.10">
    <property type="entry name" value="Ribonuclease Inhibitor"/>
    <property type="match status" value="1"/>
</dbReference>
<keyword evidence="2" id="KW-1185">Reference proteome</keyword>
<dbReference type="EMBL" id="ML769783">
    <property type="protein sequence ID" value="KAE9387746.1"/>
    <property type="molecule type" value="Genomic_DNA"/>
</dbReference>
<dbReference type="Proteomes" id="UP000799118">
    <property type="component" value="Unassembled WGS sequence"/>
</dbReference>
<name>A0A6A4GQP6_9AGAR</name>
<protein>
    <submittedName>
        <fullName evidence="1">Uncharacterized protein</fullName>
    </submittedName>
</protein>
<gene>
    <name evidence="1" type="ORF">BT96DRAFT_475724</name>
</gene>
<dbReference type="AlphaFoldDB" id="A0A6A4GQP6"/>